<organism evidence="3">
    <name type="scientific">Cryptosporidium hominis</name>
    <dbReference type="NCBI Taxonomy" id="237895"/>
    <lineage>
        <taxon>Eukaryota</taxon>
        <taxon>Sar</taxon>
        <taxon>Alveolata</taxon>
        <taxon>Apicomplexa</taxon>
        <taxon>Conoidasida</taxon>
        <taxon>Coccidia</taxon>
        <taxon>Eucoccidiorida</taxon>
        <taxon>Eimeriorina</taxon>
        <taxon>Cryptosporidiidae</taxon>
        <taxon>Cryptosporidium</taxon>
    </lineage>
</organism>
<dbReference type="AlphaFoldDB" id="A0A0S4TAU8"/>
<proteinExistence type="predicted"/>
<keyword evidence="2" id="KW-0732">Signal</keyword>
<dbReference type="Proteomes" id="UP000199752">
    <property type="component" value="Chromosome 2"/>
</dbReference>
<evidence type="ECO:0000256" key="1">
    <source>
        <dbReference type="SAM" id="Coils"/>
    </source>
</evidence>
<sequence length="1236" mass="147627">MKAINAIFLFAILISGYLTESYGYPEGNNQFEYTGYVAPSLDVFLREYDAFGRAKDEFELDQKLFTLLENPNCWYNQRGKKVILLFNETNFPEEYAILRKSSRLFGPNNRLETDFLILEEEEEREQYMDFYENIKDNHDSDISGNRNNYKDIIVDEKNRYAYLDNYSENKTSTVQDLISEDLEKEKYKSRIKKLIKMKENALKRIFQTSNDIRNLESSFIMHCDFPDCSLCNDFQSHLNSKYIELNKYKHRYRMIISLFKEFVDHSNKFGFEYYHENENIDWNLKGGVNDTKKVQKIIRRPNFNITKEYNHILDFDSNYNELKRMLNEAEREMDILTQKAKKETIGNNNYGEPEMIECTGEKLRELVSRNERLSLLIRSVKFFIESLFERTCSVCNMKSFNGFTKFGDMIDTQIRILKYYQSEKNMIEEDIQLCNNFFENNAIKLDDHSQSRKNPYSYEYSYLPKNEYNIKMNKIFEKYKEYGKNKVDLEKLIYGSSRNLRVGNKDFMCDINSSVLMNELSKEIMSRIISSEIQKRVYLRQKECNFCSYNDCQKCYENSIKLKNLENNIKAQNKLYKVILAYLELCGFEQVMINSEFKGQGKKSKAEFEYFGKDGRLWSVEKYLSEPFIDRVLKLNGQLSPFLRAKILERIKLTLQAFIKVFELSYFNIDRLECNSCEYGLCNDCFYKFREINDKKKQISKYNHLLKVVNLELEKYYIQIRKSKTNSRIKGNTKEWILIADNSLRKWVPNKPELVLKCDKASYSEAFTYYNEISLKRKHLKNILNHIYNSIMHSNLKFSEYHFSKQAKEWESIWRERVYYDEVFSYINRYLSSCVNKNEELSNSFHDYLYKKSEIRSLYKSFQEHSENINCLMEKIKEIHNGGYIVCSKLSSANCCNDLVNPDDIYKLLNSEFNAFKLIRKRLNHSIYNEHLNYFDRNKEYSENYHEGEINNRFSRDLNMKNEKLRNKKRVREEELDKITVEYQDIIRSPISGMSKYLHENEINTRSENQSIVQLSPKSEFQCSKTEILVLQRITSLLTQNKNRLRLLRSLNSVRCKIEDCYNCKIRNKFHDKLGKELKILSKVLNSSAEQLNQCTLDSEDNAVSKEDIIEFQNTLMKLSKKESSFNYDLKRYFDNIKYFQCEKNEIENILNIKGEKGMKIYSWIEETLVEIQTLDNEYEDENMRSKYTIWTQQVTQLLDFSKALDEKLQECINTIEICIDHSEENNINKVNIRQN</sequence>
<dbReference type="VEuPathDB" id="CryptoDB:CHUDEA2_340"/>
<evidence type="ECO:0000256" key="2">
    <source>
        <dbReference type="SAM" id="SignalP"/>
    </source>
</evidence>
<evidence type="ECO:0000313" key="3">
    <source>
        <dbReference type="EMBL" id="CUV04369.1"/>
    </source>
</evidence>
<protein>
    <submittedName>
        <fullName evidence="4">RING/FYVE/PHD-type Zinc finger-containing protein</fullName>
    </submittedName>
</protein>
<dbReference type="EMBL" id="JTAI01000036">
    <property type="protein sequence ID" value="PPS93605.1"/>
    <property type="molecule type" value="Genomic_DNA"/>
</dbReference>
<feature type="chain" id="PRO_5006627544" evidence="2">
    <location>
        <begin position="24"/>
        <end position="1236"/>
    </location>
</feature>
<name>A0A0S4TAU8_CRYHO</name>
<feature type="coiled-coil region" evidence="1">
    <location>
        <begin position="955"/>
        <end position="982"/>
    </location>
</feature>
<accession>A0A0S4TAU8</accession>
<feature type="coiled-coil region" evidence="1">
    <location>
        <begin position="312"/>
        <end position="346"/>
    </location>
</feature>
<feature type="signal peptide" evidence="2">
    <location>
        <begin position="1"/>
        <end position="23"/>
    </location>
</feature>
<keyword evidence="5" id="KW-1185">Reference proteome</keyword>
<keyword evidence="1" id="KW-0175">Coiled coil</keyword>
<dbReference type="VEuPathDB" id="CryptoDB:Chro.20041"/>
<reference evidence="4 5" key="3">
    <citation type="submission" date="2017-10" db="EMBL/GenBank/DDBJ databases">
        <title>Consistent, comparative and evidence-based genome annotation and re-annotation for the closely-related species, Cryptosporidium parvum, C. hominis and C. tyzzeri.</title>
        <authorList>
            <person name="Baptista R.P."/>
            <person name="Li Y."/>
            <person name="Sateriale A."/>
            <person name="Striepen B."/>
            <person name="Kissinger J.C."/>
        </authorList>
    </citation>
    <scope>NUCLEOTIDE SEQUENCE [LARGE SCALE GENOMIC DNA]</scope>
    <source>
        <strain evidence="4">30976</strain>
    </source>
</reference>
<evidence type="ECO:0000313" key="4">
    <source>
        <dbReference type="EMBL" id="PPS93605.1"/>
    </source>
</evidence>
<dbReference type="EMBL" id="LN877948">
    <property type="protein sequence ID" value="CUV04369.1"/>
    <property type="molecule type" value="Genomic_DNA"/>
</dbReference>
<reference evidence="4 5" key="1">
    <citation type="submission" date="2014-11" db="EMBL/GenBank/DDBJ databases">
        <title>Comparative genomic analysis of Cryptosporidium hominis reveals occurrence of genetic recombination in virulent subtypes.</title>
        <authorList>
            <person name="Guo Y."/>
            <person name="Tang K."/>
            <person name="Frace M."/>
            <person name="Li N."/>
            <person name="Roellig D.M."/>
            <person name="Sammons S."/>
            <person name="Knipe K."/>
            <person name="Rowe L."/>
            <person name="Feng Y."/>
            <person name="Xiao L."/>
        </authorList>
    </citation>
    <scope>NUCLEOTIDE SEQUENCE [LARGE SCALE GENOMIC DNA]</scope>
    <source>
        <strain evidence="4">30976</strain>
    </source>
</reference>
<evidence type="ECO:0000313" key="5">
    <source>
        <dbReference type="Proteomes" id="UP001429100"/>
    </source>
</evidence>
<dbReference type="Proteomes" id="UP001429100">
    <property type="component" value="Unassembled WGS sequence"/>
</dbReference>
<reference evidence="3" key="2">
    <citation type="submission" date="2015-08" db="EMBL/GenBank/DDBJ databases">
        <authorList>
            <person name="Babu N.S."/>
            <person name="Beckwith C.J."/>
            <person name="Beseler K.G."/>
            <person name="Brison A."/>
            <person name="Carone J.V."/>
            <person name="Caskin T.P."/>
            <person name="Diamond M."/>
            <person name="Durham M.E."/>
            <person name="Foxe J.M."/>
            <person name="Go M."/>
            <person name="Henderson B.A."/>
            <person name="Jones I.B."/>
            <person name="McGettigan J.A."/>
            <person name="Micheletti S.J."/>
            <person name="Nasrallah M.E."/>
            <person name="Ortiz D."/>
            <person name="Piller C.R."/>
            <person name="Privatt S.R."/>
            <person name="Schneider S.L."/>
            <person name="Sharp S."/>
            <person name="Smith T.C."/>
            <person name="Stanton J.D."/>
            <person name="Ullery H.E."/>
            <person name="Wilson R.J."/>
            <person name="Serrano M.G."/>
            <person name="Buck G."/>
            <person name="Lee V."/>
            <person name="Wang Y."/>
            <person name="Carvalho R."/>
            <person name="Voegtly L."/>
            <person name="Shi R."/>
            <person name="Duckworth R."/>
            <person name="Johnson A."/>
            <person name="Loviza R."/>
            <person name="Walstead R."/>
            <person name="Shah Z."/>
            <person name="Kiflezghi M."/>
            <person name="Wade K."/>
            <person name="Ball S.L."/>
            <person name="Bradley K.W."/>
            <person name="Asai D.J."/>
            <person name="Bowman C.A."/>
            <person name="Russell D.A."/>
            <person name="Pope W.H."/>
            <person name="Jacobs-Sera D."/>
            <person name="Hendrix R.W."/>
            <person name="Hatfull G.F."/>
        </authorList>
    </citation>
    <scope>NUCLEOTIDE SEQUENCE [LARGE SCALE GENOMIC DNA]</scope>
</reference>
<dbReference type="VEuPathDB" id="CryptoDB:GY17_00003653"/>
<gene>
    <name evidence="3" type="ORF">CHUDEA2_340</name>
    <name evidence="4" type="ORF">GY17_00003653</name>
</gene>
<dbReference type="VEuPathDB" id="CryptoDB:ChTU502y2012_387g0335"/>